<dbReference type="CDD" id="cd00342">
    <property type="entry name" value="gram_neg_porins"/>
    <property type="match status" value="1"/>
</dbReference>
<dbReference type="EMBL" id="JADFUA010000007">
    <property type="protein sequence ID" value="MBE9610125.1"/>
    <property type="molecule type" value="Genomic_DNA"/>
</dbReference>
<dbReference type="GO" id="GO:0015288">
    <property type="term" value="F:porin activity"/>
    <property type="evidence" value="ECO:0007669"/>
    <property type="project" value="UniProtKB-KW"/>
</dbReference>
<evidence type="ECO:0000256" key="4">
    <source>
        <dbReference type="ARBA" id="ARBA00022692"/>
    </source>
</evidence>
<feature type="chain" id="PRO_5035200980" evidence="10">
    <location>
        <begin position="22"/>
        <end position="356"/>
    </location>
</feature>
<evidence type="ECO:0000256" key="3">
    <source>
        <dbReference type="ARBA" id="ARBA00022452"/>
    </source>
</evidence>
<name>A0A8J7FLS5_9NEIS</name>
<evidence type="ECO:0000256" key="2">
    <source>
        <dbReference type="ARBA" id="ARBA00022448"/>
    </source>
</evidence>
<dbReference type="AlphaFoldDB" id="A0A8J7FLS5"/>
<evidence type="ECO:0000256" key="5">
    <source>
        <dbReference type="ARBA" id="ARBA00022729"/>
    </source>
</evidence>
<dbReference type="PRINTS" id="PR00184">
    <property type="entry name" value="NEISSPPORIN"/>
</dbReference>
<organism evidence="12 13">
    <name type="scientific">Chitinilyticum piscinae</name>
    <dbReference type="NCBI Taxonomy" id="2866724"/>
    <lineage>
        <taxon>Bacteria</taxon>
        <taxon>Pseudomonadati</taxon>
        <taxon>Pseudomonadota</taxon>
        <taxon>Betaproteobacteria</taxon>
        <taxon>Neisseriales</taxon>
        <taxon>Chitinibacteraceae</taxon>
        <taxon>Chitinilyticum</taxon>
    </lineage>
</organism>
<gene>
    <name evidence="12" type="ORF">INR99_12315</name>
</gene>
<evidence type="ECO:0000313" key="12">
    <source>
        <dbReference type="EMBL" id="MBE9610125.1"/>
    </source>
</evidence>
<dbReference type="SUPFAM" id="SSF56935">
    <property type="entry name" value="Porins"/>
    <property type="match status" value="1"/>
</dbReference>
<dbReference type="PANTHER" id="PTHR34501">
    <property type="entry name" value="PROTEIN YDDL-RELATED"/>
    <property type="match status" value="1"/>
</dbReference>
<evidence type="ECO:0000259" key="11">
    <source>
        <dbReference type="Pfam" id="PF13609"/>
    </source>
</evidence>
<comment type="subcellular location">
    <subcellularLocation>
        <location evidence="1">Cell outer membrane</location>
        <topology evidence="1">Multi-pass membrane protein</topology>
    </subcellularLocation>
</comment>
<evidence type="ECO:0000256" key="9">
    <source>
        <dbReference type="ARBA" id="ARBA00023237"/>
    </source>
</evidence>
<dbReference type="GO" id="GO:0009279">
    <property type="term" value="C:cell outer membrane"/>
    <property type="evidence" value="ECO:0007669"/>
    <property type="project" value="UniProtKB-SubCell"/>
</dbReference>
<dbReference type="InterPro" id="IPR002299">
    <property type="entry name" value="Porin_Neis"/>
</dbReference>
<keyword evidence="6" id="KW-0406">Ion transport</keyword>
<evidence type="ECO:0000256" key="1">
    <source>
        <dbReference type="ARBA" id="ARBA00004571"/>
    </source>
</evidence>
<evidence type="ECO:0000256" key="7">
    <source>
        <dbReference type="ARBA" id="ARBA00023114"/>
    </source>
</evidence>
<dbReference type="InterPro" id="IPR050298">
    <property type="entry name" value="Gram-neg_bact_OMP"/>
</dbReference>
<keyword evidence="2" id="KW-0813">Transport</keyword>
<keyword evidence="8" id="KW-0472">Membrane</keyword>
<keyword evidence="4" id="KW-0812">Transmembrane</keyword>
<feature type="domain" description="Porin" evidence="11">
    <location>
        <begin position="8"/>
        <end position="319"/>
    </location>
</feature>
<keyword evidence="5 10" id="KW-0732">Signal</keyword>
<dbReference type="Pfam" id="PF13609">
    <property type="entry name" value="Porin_4"/>
    <property type="match status" value="1"/>
</dbReference>
<evidence type="ECO:0000313" key="13">
    <source>
        <dbReference type="Proteomes" id="UP000604481"/>
    </source>
</evidence>
<dbReference type="InterPro" id="IPR033900">
    <property type="entry name" value="Gram_neg_porin_domain"/>
</dbReference>
<feature type="signal peptide" evidence="10">
    <location>
        <begin position="1"/>
        <end position="21"/>
    </location>
</feature>
<keyword evidence="13" id="KW-1185">Reference proteome</keyword>
<comment type="caution">
    <text evidence="12">The sequence shown here is derived from an EMBL/GenBank/DDBJ whole genome shotgun (WGS) entry which is preliminary data.</text>
</comment>
<dbReference type="PANTHER" id="PTHR34501:SF2">
    <property type="entry name" value="OUTER MEMBRANE PORIN F-RELATED"/>
    <property type="match status" value="1"/>
</dbReference>
<keyword evidence="9" id="KW-0998">Cell outer membrane</keyword>
<evidence type="ECO:0000256" key="6">
    <source>
        <dbReference type="ARBA" id="ARBA00023065"/>
    </source>
</evidence>
<dbReference type="Proteomes" id="UP000604481">
    <property type="component" value="Unassembled WGS sequence"/>
</dbReference>
<dbReference type="GO" id="GO:0006811">
    <property type="term" value="P:monoatomic ion transport"/>
    <property type="evidence" value="ECO:0007669"/>
    <property type="project" value="UniProtKB-KW"/>
</dbReference>
<proteinExistence type="predicted"/>
<sequence>MFKRVLVAAAVAAAFAAPAMAEVSISGSAEMDFFVRTNNTVDGDPKVMQEIAIVINVDGKDKLDNGSTLSWRLAQKVATPDRFDAWGIREAWIAYGGDWGTLKFGNQWSNTYLIQDWPYGSKGFSGTMGEVPNVGFGQGISYASPAFGPFSFTAQYDFGDTVNNAGSPYAYEVTGNLALGGWNIDAGWYQSVDSTPVPAGRDWAGGATSGRPNGLSGAKGTDYDNWIVGARGNIGDLGLRLAVRGADVNVEGGADASQIGYLIGGTYGFGKHAISLGYMFQEAERDGADQNDNDFQTIGFQWDYGLSKNTGAFLQIRHNMVGKNWGSNAVVWQNADGKIASEDNATRILVGTWTGF</sequence>
<accession>A0A8J7FLS5</accession>
<keyword evidence="7" id="KW-0626">Porin</keyword>
<reference evidence="12 13" key="1">
    <citation type="submission" date="2020-10" db="EMBL/GenBank/DDBJ databases">
        <title>The genome sequence of Chitinilyticum litopenaei 4Y14.</title>
        <authorList>
            <person name="Liu Y."/>
        </authorList>
    </citation>
    <scope>NUCLEOTIDE SEQUENCE [LARGE SCALE GENOMIC DNA]</scope>
    <source>
        <strain evidence="12 13">4Y14</strain>
    </source>
</reference>
<dbReference type="GO" id="GO:0046930">
    <property type="term" value="C:pore complex"/>
    <property type="evidence" value="ECO:0007669"/>
    <property type="project" value="UniProtKB-KW"/>
</dbReference>
<keyword evidence="3" id="KW-1134">Transmembrane beta strand</keyword>
<dbReference type="InterPro" id="IPR023614">
    <property type="entry name" value="Porin_dom_sf"/>
</dbReference>
<dbReference type="Gene3D" id="2.40.160.10">
    <property type="entry name" value="Porin"/>
    <property type="match status" value="1"/>
</dbReference>
<dbReference type="RefSeq" id="WP_194116654.1">
    <property type="nucleotide sequence ID" value="NZ_JADFUA010000007.1"/>
</dbReference>
<evidence type="ECO:0000256" key="10">
    <source>
        <dbReference type="SAM" id="SignalP"/>
    </source>
</evidence>
<evidence type="ECO:0000256" key="8">
    <source>
        <dbReference type="ARBA" id="ARBA00023136"/>
    </source>
</evidence>
<protein>
    <submittedName>
        <fullName evidence="12">Porin</fullName>
    </submittedName>
</protein>